<comment type="caution">
    <text evidence="15">The sequence shown here is derived from an EMBL/GenBank/DDBJ whole genome shotgun (WGS) entry which is preliminary data.</text>
</comment>
<evidence type="ECO:0000256" key="4">
    <source>
        <dbReference type="ARBA" id="ARBA00020824"/>
    </source>
</evidence>
<evidence type="ECO:0000256" key="6">
    <source>
        <dbReference type="ARBA" id="ARBA00022729"/>
    </source>
</evidence>
<evidence type="ECO:0000313" key="16">
    <source>
        <dbReference type="Proteomes" id="UP000700334"/>
    </source>
</evidence>
<proteinExistence type="inferred from homology"/>
<feature type="region of interest" description="Disordered" evidence="12">
    <location>
        <begin position="1041"/>
        <end position="1086"/>
    </location>
</feature>
<feature type="domain" description="EMC1 first beta-propeller" evidence="14">
    <location>
        <begin position="44"/>
        <end position="489"/>
    </location>
</feature>
<dbReference type="AlphaFoldDB" id="A0A8J5ZT78"/>
<evidence type="ECO:0000256" key="1">
    <source>
        <dbReference type="ARBA" id="ARBA00004115"/>
    </source>
</evidence>
<comment type="similarity">
    <text evidence="2">Belongs to the EMC1 family.</text>
</comment>
<dbReference type="InterPro" id="IPR011678">
    <property type="entry name" value="EMC1_C"/>
</dbReference>
<evidence type="ECO:0000256" key="7">
    <source>
        <dbReference type="ARBA" id="ARBA00022824"/>
    </source>
</evidence>
<dbReference type="FunFam" id="2.130.10.10:FF:000856">
    <property type="entry name" value="ER membrane protein complex subunit 1"/>
    <property type="match status" value="1"/>
</dbReference>
<keyword evidence="9" id="KW-0472">Membrane</keyword>
<keyword evidence="5" id="KW-0812">Transmembrane</keyword>
<evidence type="ECO:0000256" key="2">
    <source>
        <dbReference type="ARBA" id="ARBA00007904"/>
    </source>
</evidence>
<evidence type="ECO:0000256" key="8">
    <source>
        <dbReference type="ARBA" id="ARBA00022989"/>
    </source>
</evidence>
<dbReference type="Pfam" id="PF25293">
    <property type="entry name" value="Beta-prop_EMC1_N"/>
    <property type="match status" value="1"/>
</dbReference>
<evidence type="ECO:0000256" key="9">
    <source>
        <dbReference type="ARBA" id="ARBA00023136"/>
    </source>
</evidence>
<dbReference type="PANTHER" id="PTHR21573">
    <property type="entry name" value="ER MEMBRANE PROTEIN COMPLEX SUBUNIT 1"/>
    <property type="match status" value="1"/>
</dbReference>
<dbReference type="GO" id="GO:0034975">
    <property type="term" value="P:protein folding in endoplasmic reticulum"/>
    <property type="evidence" value="ECO:0007669"/>
    <property type="project" value="TreeGrafter"/>
</dbReference>
<evidence type="ECO:0000256" key="3">
    <source>
        <dbReference type="ARBA" id="ARBA00011276"/>
    </source>
</evidence>
<keyword evidence="8" id="KW-1133">Transmembrane helix</keyword>
<evidence type="ECO:0000259" key="13">
    <source>
        <dbReference type="Pfam" id="PF07774"/>
    </source>
</evidence>
<gene>
    <name evidence="15" type="ORF">J0S82_005022</name>
</gene>
<dbReference type="Pfam" id="PF07774">
    <property type="entry name" value="EMC1_C"/>
    <property type="match status" value="1"/>
</dbReference>
<dbReference type="InterPro" id="IPR015943">
    <property type="entry name" value="WD40/YVTN_repeat-like_dom_sf"/>
</dbReference>
<evidence type="ECO:0000313" key="15">
    <source>
        <dbReference type="EMBL" id="KAG8506626.1"/>
    </source>
</evidence>
<comment type="subunit">
    <text evidence="3">Component of the ER membrane protein complex (EMC).</text>
</comment>
<comment type="subcellular location">
    <subcellularLocation>
        <location evidence="1">Endoplasmic reticulum membrane</location>
        <topology evidence="1">Single-pass type I membrane protein</topology>
    </subcellularLocation>
</comment>
<protein>
    <recommendedName>
        <fullName evidence="4">ER membrane protein complex subunit 1</fullName>
    </recommendedName>
</protein>
<dbReference type="PANTHER" id="PTHR21573:SF0">
    <property type="entry name" value="ER MEMBRANE PROTEIN COMPLEX SUBUNIT 1"/>
    <property type="match status" value="1"/>
</dbReference>
<organism evidence="15 16">
    <name type="scientific">Galemys pyrenaicus</name>
    <name type="common">Iberian desman</name>
    <name type="synonym">Pyrenean desman</name>
    <dbReference type="NCBI Taxonomy" id="202257"/>
    <lineage>
        <taxon>Eukaryota</taxon>
        <taxon>Metazoa</taxon>
        <taxon>Chordata</taxon>
        <taxon>Craniata</taxon>
        <taxon>Vertebrata</taxon>
        <taxon>Euteleostomi</taxon>
        <taxon>Mammalia</taxon>
        <taxon>Eutheria</taxon>
        <taxon>Laurasiatheria</taxon>
        <taxon>Eulipotyphla</taxon>
        <taxon>Talpidae</taxon>
        <taxon>Galemys</taxon>
    </lineage>
</organism>
<feature type="domain" description="ER membrane protein complex subunit 1 C-terminal" evidence="13">
    <location>
        <begin position="896"/>
        <end position="1028"/>
    </location>
</feature>
<dbReference type="Proteomes" id="UP000700334">
    <property type="component" value="Unassembled WGS sequence"/>
</dbReference>
<keyword evidence="7" id="KW-0256">Endoplasmic reticulum</keyword>
<sequence length="1086" mass="120631">MVPRRRSLRPGACWAVGGLTRGSRMAAAACRFGLWVVLLLPAAAVYEDQVGKFDWRQQYVGKLKFASLEFSPGSKKLVVATEKNVIAALNSRTGEILWRHVDKGTAEGTVDAMLLQGQDAVTVSNGGRIMRSWETNIGGLNWEITLDSGSFQALGLVGLQGSVRYVAVLKKTTLALHHLSSGHVKWVEHLPESDSIHYQMAYSYGSGVVWALGVVPFGHMAYSYGSGVVWALGVVPFGHVRVSTPWLQSLTGACGMVDEAVLVCPDTSSWSLQTLALETEWELRQIPLQYLDLEFANGFQPRVLPTQPNPVDPSRAQFFLQLSPSHYALLHYHDGGLSLLRNFPQAALVSFATTGEKTVAAVMTCRNDARPSSSEDASVGSFAEKSGPQFLGFLWGLTPRSLYPQDALACFNQTYTINLYLVETGRRLLDTTITFTLEQNGTRPERLFIQVFLKKDDSAGYRALVQTEDHLLLFLQQLAGKVVLWSREESLAEVVCLEMVDLPLTGAQAELEGEFGKKADGLLGMFLKRLSSQLILLQAWTSHLWKMFYDARKPRSQIKNEINIDTLARDEFNLQKMMVMVTASGKLFGIESSSGTILWKQYLPNVRPDSSFKLMVQRTTAHFPHPPQCTLLVKDKETGMSSLYVFNPIFGKWSQVAPPVLKRPILQSLLLPVMDQDYAKVLLLIDDGHKVTAFPATRNVLRQLHELAPSIFFYLVDAEQGRLSGYRLRKDLTTELSWELTIPPEVQRIVKVKGKRSSEHVHSQGRVMGDRSVLYKSLNPNLLAVVTESTDVHHERTFIGIFLVDGVTGRIIHSSVQRKAKGPVHIVHSENWVVALISCQPVACTALQTHEASRGILVWSVRSGGDMLLLQPIVSEMSGRSTLTGPWAFTLEQEKLALIGLPSGAILSLPKALLDPRRPETPTEQSREENLIPYSPDVQIHAERFINYNQTVSRMRGIYTAPSGLESTCLVVAYGLDIYQTRVYPSKQFDVLKDDYDYVLISSVLFGLVFATMITKRLAQVKLLNRAWRVVGKKMDFHGGFSGEPPDAESGRRSAQAQRLSSHPRGAKRSGRAERSSRASQVLDGV</sequence>
<dbReference type="Gene3D" id="2.130.10.10">
    <property type="entry name" value="YVTN repeat-like/Quinoprotein amine dehydrogenase"/>
    <property type="match status" value="1"/>
</dbReference>
<dbReference type="InterPro" id="IPR026895">
    <property type="entry name" value="EMC1"/>
</dbReference>
<keyword evidence="11" id="KW-0325">Glycoprotein</keyword>
<keyword evidence="16" id="KW-1185">Reference proteome</keyword>
<evidence type="ECO:0000256" key="5">
    <source>
        <dbReference type="ARBA" id="ARBA00022692"/>
    </source>
</evidence>
<evidence type="ECO:0000259" key="14">
    <source>
        <dbReference type="Pfam" id="PF25293"/>
    </source>
</evidence>
<name>A0A8J5ZT78_GALPY</name>
<dbReference type="EMBL" id="JAGFMF010012145">
    <property type="protein sequence ID" value="KAG8506626.1"/>
    <property type="molecule type" value="Genomic_DNA"/>
</dbReference>
<accession>A0A8J5ZT78</accession>
<dbReference type="GO" id="GO:0072546">
    <property type="term" value="C:EMC complex"/>
    <property type="evidence" value="ECO:0007669"/>
    <property type="project" value="InterPro"/>
</dbReference>
<keyword evidence="10" id="KW-1015">Disulfide bond</keyword>
<dbReference type="InterPro" id="IPR058545">
    <property type="entry name" value="Beta-prop_EMC1_1st"/>
</dbReference>
<keyword evidence="6" id="KW-0732">Signal</keyword>
<dbReference type="SUPFAM" id="SSF50998">
    <property type="entry name" value="Quinoprotein alcohol dehydrogenase-like"/>
    <property type="match status" value="1"/>
</dbReference>
<evidence type="ECO:0000256" key="12">
    <source>
        <dbReference type="SAM" id="MobiDB-lite"/>
    </source>
</evidence>
<evidence type="ECO:0000256" key="10">
    <source>
        <dbReference type="ARBA" id="ARBA00023157"/>
    </source>
</evidence>
<dbReference type="InterPro" id="IPR011047">
    <property type="entry name" value="Quinoprotein_ADH-like_sf"/>
</dbReference>
<evidence type="ECO:0000256" key="11">
    <source>
        <dbReference type="ARBA" id="ARBA00023180"/>
    </source>
</evidence>
<reference evidence="15" key="1">
    <citation type="journal article" date="2021" name="Evol. Appl.">
        <title>The genome of the Pyrenean desman and the effects of bottlenecks and inbreeding on the genomic landscape of an endangered species.</title>
        <authorList>
            <person name="Escoda L."/>
            <person name="Castresana J."/>
        </authorList>
    </citation>
    <scope>NUCLEOTIDE SEQUENCE</scope>
    <source>
        <strain evidence="15">IBE-C5619</strain>
    </source>
</reference>
<dbReference type="OrthoDB" id="28092at2759"/>